<dbReference type="GO" id="GO:1904825">
    <property type="term" value="P:protein localization to microtubule plus-end"/>
    <property type="evidence" value="ECO:0007669"/>
    <property type="project" value="TreeGrafter"/>
</dbReference>
<protein>
    <recommendedName>
        <fullName evidence="10">GAS2-like protein pickled eggs</fullName>
    </recommendedName>
</protein>
<dbReference type="GO" id="GO:0031110">
    <property type="term" value="P:regulation of microtubule polymerization or depolymerization"/>
    <property type="evidence" value="ECO:0007669"/>
    <property type="project" value="TreeGrafter"/>
</dbReference>
<dbReference type="GO" id="GO:0005884">
    <property type="term" value="C:actin filament"/>
    <property type="evidence" value="ECO:0007669"/>
    <property type="project" value="TreeGrafter"/>
</dbReference>
<feature type="compositionally biased region" description="Polar residues" evidence="5">
    <location>
        <begin position="429"/>
        <end position="446"/>
    </location>
</feature>
<dbReference type="Pfam" id="PF02187">
    <property type="entry name" value="GAS2"/>
    <property type="match status" value="1"/>
</dbReference>
<feature type="compositionally biased region" description="Polar residues" evidence="5">
    <location>
        <begin position="345"/>
        <end position="366"/>
    </location>
</feature>
<keyword evidence="9" id="KW-1185">Reference proteome</keyword>
<feature type="compositionally biased region" description="Low complexity" evidence="5">
    <location>
        <begin position="54"/>
        <end position="63"/>
    </location>
</feature>
<dbReference type="SMART" id="SM00243">
    <property type="entry name" value="GAS2"/>
    <property type="match status" value="1"/>
</dbReference>
<feature type="compositionally biased region" description="Low complexity" evidence="5">
    <location>
        <begin position="513"/>
        <end position="529"/>
    </location>
</feature>
<feature type="domain" description="Calponin-homology (CH)" evidence="6">
    <location>
        <begin position="97"/>
        <end position="227"/>
    </location>
</feature>
<dbReference type="SMART" id="SM00033">
    <property type="entry name" value="CH"/>
    <property type="match status" value="1"/>
</dbReference>
<gene>
    <name evidence="8" type="ORF">RRG08_066349</name>
</gene>
<dbReference type="SUPFAM" id="SSF143575">
    <property type="entry name" value="GAS2 domain-like"/>
    <property type="match status" value="1"/>
</dbReference>
<evidence type="ECO:0000313" key="9">
    <source>
        <dbReference type="Proteomes" id="UP001283361"/>
    </source>
</evidence>
<keyword evidence="2" id="KW-0963">Cytoplasm</keyword>
<dbReference type="GO" id="GO:0005737">
    <property type="term" value="C:cytoplasm"/>
    <property type="evidence" value="ECO:0007669"/>
    <property type="project" value="TreeGrafter"/>
</dbReference>
<dbReference type="InterPro" id="IPR036872">
    <property type="entry name" value="CH_dom_sf"/>
</dbReference>
<dbReference type="InterPro" id="IPR003108">
    <property type="entry name" value="GAR_dom"/>
</dbReference>
<dbReference type="EMBL" id="JAWDGP010006631">
    <property type="protein sequence ID" value="KAK3737661.1"/>
    <property type="molecule type" value="Genomic_DNA"/>
</dbReference>
<feature type="compositionally biased region" description="Polar residues" evidence="5">
    <location>
        <begin position="381"/>
        <end position="391"/>
    </location>
</feature>
<sequence length="670" mass="71521">MASVSPGTAGANVDQGQGPHGLFSGGGVLPGPSRVGGAGGACGGSGYYVSTSDGASTCSSSTTEPGEADSLGGSGGTLLVLEPKSLRSFETNDEYLYAMQEDLADWFSCLYQAEVTADNFFASLETGVLLCRHANKVQENARQMRERGETLEMRSYFIRSVPERNVQFRENVKPETFQARDNISNFISWGRQLGIPEVLSFETDDLVLRKNEKSVILCLLELARVGAKLGMLAPTLVQMEEEIDAELAGEEPKPQVQVKTCDMRSLDERVRDLIGRCTCPIQFPMIKVGDGKYKIGDSRSLIFVRILRNHVMVRVGGGWDTLENYLNKHDPCQCNYRGHRAGTAQTAHKIQVNQSQQQRRASTPGGNSAHHLPAGGGAGPTVSNTPTSPRRMSTAAPFRHRSVSPQQQQASQGTAGSGNSSGAPLSSSQTSSPAKQNPPRSKSPTLIISRHTPSASGGGAPSKAKGGASVPNSFKSNVSTSSSFSVSRVSSNQGAKGESIVSKAWSQPPARPSSSNTNNSNSNNNSSNSKNIDSASALSSQPIRCKSPSPGRLRSPSPLSVAQTPQQSSATVHRTAPGSSVVKGKGQGQRVTTPRRLPGSTMISDNEEDENESYQADDDDDYDYESAELYGNQNETREGAVDNIEETINTVYTAHDDVSETGIQKPPFRN</sequence>
<dbReference type="GO" id="GO:0001578">
    <property type="term" value="P:microtubule bundle formation"/>
    <property type="evidence" value="ECO:0007669"/>
    <property type="project" value="TreeGrafter"/>
</dbReference>
<dbReference type="GO" id="GO:0035371">
    <property type="term" value="C:microtubule plus-end"/>
    <property type="evidence" value="ECO:0007669"/>
    <property type="project" value="TreeGrafter"/>
</dbReference>
<dbReference type="GO" id="GO:0051015">
    <property type="term" value="F:actin filament binding"/>
    <property type="evidence" value="ECO:0007669"/>
    <property type="project" value="TreeGrafter"/>
</dbReference>
<comment type="similarity">
    <text evidence="4">Belongs to the GAS2 family.</text>
</comment>
<feature type="compositionally biased region" description="Polar residues" evidence="5">
    <location>
        <begin position="530"/>
        <end position="542"/>
    </location>
</feature>
<dbReference type="Gene3D" id="3.30.920.20">
    <property type="entry name" value="Gas2-like domain"/>
    <property type="match status" value="1"/>
</dbReference>
<feature type="region of interest" description="Disordered" evidence="5">
    <location>
        <begin position="1"/>
        <end position="29"/>
    </location>
</feature>
<dbReference type="SUPFAM" id="SSF47576">
    <property type="entry name" value="Calponin-homology domain, CH-domain"/>
    <property type="match status" value="1"/>
</dbReference>
<feature type="region of interest" description="Disordered" evidence="5">
    <location>
        <begin position="54"/>
        <end position="75"/>
    </location>
</feature>
<dbReference type="AlphaFoldDB" id="A0AAE0Y9A9"/>
<evidence type="ECO:0000259" key="7">
    <source>
        <dbReference type="PROSITE" id="PS51460"/>
    </source>
</evidence>
<feature type="compositionally biased region" description="Acidic residues" evidence="5">
    <location>
        <begin position="605"/>
        <end position="621"/>
    </location>
</feature>
<dbReference type="Gene3D" id="1.10.418.10">
    <property type="entry name" value="Calponin-like domain"/>
    <property type="match status" value="1"/>
</dbReference>
<dbReference type="GO" id="GO:0008093">
    <property type="term" value="F:cytoskeletal anchor activity"/>
    <property type="evidence" value="ECO:0007669"/>
    <property type="project" value="TreeGrafter"/>
</dbReference>
<feature type="compositionally biased region" description="Low complexity" evidence="5">
    <location>
        <begin position="461"/>
        <end position="492"/>
    </location>
</feature>
<keyword evidence="3" id="KW-0206">Cytoskeleton</keyword>
<evidence type="ECO:0000259" key="6">
    <source>
        <dbReference type="PROSITE" id="PS50021"/>
    </source>
</evidence>
<comment type="caution">
    <text evidence="8">The sequence shown here is derived from an EMBL/GenBank/DDBJ whole genome shotgun (WGS) entry which is preliminary data.</text>
</comment>
<reference evidence="8" key="1">
    <citation type="journal article" date="2023" name="G3 (Bethesda)">
        <title>A reference genome for the long-term kleptoplast-retaining sea slug Elysia crispata morphotype clarki.</title>
        <authorList>
            <person name="Eastman K.E."/>
            <person name="Pendleton A.L."/>
            <person name="Shaikh M.A."/>
            <person name="Suttiyut T."/>
            <person name="Ogas R."/>
            <person name="Tomko P."/>
            <person name="Gavelis G."/>
            <person name="Widhalm J.R."/>
            <person name="Wisecaver J.H."/>
        </authorList>
    </citation>
    <scope>NUCLEOTIDE SEQUENCE</scope>
    <source>
        <strain evidence="8">ECLA1</strain>
    </source>
</reference>
<dbReference type="InterPro" id="IPR036534">
    <property type="entry name" value="GAR_dom_sf"/>
</dbReference>
<dbReference type="Pfam" id="PF00307">
    <property type="entry name" value="CH"/>
    <property type="match status" value="1"/>
</dbReference>
<feature type="compositionally biased region" description="Polar residues" evidence="5">
    <location>
        <begin position="561"/>
        <end position="572"/>
    </location>
</feature>
<evidence type="ECO:0008006" key="10">
    <source>
        <dbReference type="Google" id="ProtNLM"/>
    </source>
</evidence>
<evidence type="ECO:0000313" key="8">
    <source>
        <dbReference type="EMBL" id="KAK3737661.1"/>
    </source>
</evidence>
<feature type="domain" description="GAR" evidence="7">
    <location>
        <begin position="261"/>
        <end position="333"/>
    </location>
</feature>
<feature type="compositionally biased region" description="Low complexity" evidence="5">
    <location>
        <begin position="404"/>
        <end position="428"/>
    </location>
</feature>
<dbReference type="GO" id="GO:0001725">
    <property type="term" value="C:stress fiber"/>
    <property type="evidence" value="ECO:0007669"/>
    <property type="project" value="TreeGrafter"/>
</dbReference>
<dbReference type="PROSITE" id="PS51460">
    <property type="entry name" value="GAR"/>
    <property type="match status" value="1"/>
</dbReference>
<evidence type="ECO:0000256" key="4">
    <source>
        <dbReference type="ARBA" id="ARBA00038441"/>
    </source>
</evidence>
<dbReference type="InterPro" id="IPR001715">
    <property type="entry name" value="CH_dom"/>
</dbReference>
<evidence type="ECO:0000256" key="2">
    <source>
        <dbReference type="ARBA" id="ARBA00022490"/>
    </source>
</evidence>
<dbReference type="Proteomes" id="UP001283361">
    <property type="component" value="Unassembled WGS sequence"/>
</dbReference>
<feature type="region of interest" description="Disordered" evidence="5">
    <location>
        <begin position="345"/>
        <end position="621"/>
    </location>
</feature>
<dbReference type="GO" id="GO:0008017">
    <property type="term" value="F:microtubule binding"/>
    <property type="evidence" value="ECO:0007669"/>
    <property type="project" value="InterPro"/>
</dbReference>
<evidence type="ECO:0000256" key="3">
    <source>
        <dbReference type="ARBA" id="ARBA00023212"/>
    </source>
</evidence>
<dbReference type="PROSITE" id="PS50021">
    <property type="entry name" value="CH"/>
    <property type="match status" value="1"/>
</dbReference>
<comment type="subcellular location">
    <subcellularLocation>
        <location evidence="1">Cytoplasm</location>
        <location evidence="1">Cytoskeleton</location>
    </subcellularLocation>
</comment>
<name>A0AAE0Y9A9_9GAST</name>
<dbReference type="PANTHER" id="PTHR46756">
    <property type="entry name" value="TRANSGELIN"/>
    <property type="match status" value="1"/>
</dbReference>
<evidence type="ECO:0000256" key="5">
    <source>
        <dbReference type="SAM" id="MobiDB-lite"/>
    </source>
</evidence>
<feature type="compositionally biased region" description="Low complexity" evidence="5">
    <location>
        <begin position="547"/>
        <end position="560"/>
    </location>
</feature>
<proteinExistence type="inferred from homology"/>
<dbReference type="CDD" id="cd21268">
    <property type="entry name" value="CH_GAS2L1_2"/>
    <property type="match status" value="1"/>
</dbReference>
<dbReference type="GO" id="GO:0051764">
    <property type="term" value="P:actin crosslink formation"/>
    <property type="evidence" value="ECO:0007669"/>
    <property type="project" value="TreeGrafter"/>
</dbReference>
<dbReference type="PANTHER" id="PTHR46756:SF18">
    <property type="entry name" value="GAS2-LIKE PROTEIN PICKLED EGGS"/>
    <property type="match status" value="1"/>
</dbReference>
<evidence type="ECO:0000256" key="1">
    <source>
        <dbReference type="ARBA" id="ARBA00004245"/>
    </source>
</evidence>
<organism evidence="8 9">
    <name type="scientific">Elysia crispata</name>
    <name type="common">lettuce slug</name>
    <dbReference type="NCBI Taxonomy" id="231223"/>
    <lineage>
        <taxon>Eukaryota</taxon>
        <taxon>Metazoa</taxon>
        <taxon>Spiralia</taxon>
        <taxon>Lophotrochozoa</taxon>
        <taxon>Mollusca</taxon>
        <taxon>Gastropoda</taxon>
        <taxon>Heterobranchia</taxon>
        <taxon>Euthyneura</taxon>
        <taxon>Panpulmonata</taxon>
        <taxon>Sacoglossa</taxon>
        <taxon>Placobranchoidea</taxon>
        <taxon>Plakobranchidae</taxon>
        <taxon>Elysia</taxon>
    </lineage>
</organism>
<accession>A0AAE0Y9A9</accession>